<accession>D2EGS2</accession>
<feature type="transmembrane region" description="Helical" evidence="1">
    <location>
        <begin position="65"/>
        <end position="88"/>
    </location>
</feature>
<keyword evidence="1" id="KW-1133">Transmembrane helix</keyword>
<evidence type="ECO:0000313" key="3">
    <source>
        <dbReference type="Proteomes" id="UP000009375"/>
    </source>
</evidence>
<keyword evidence="1" id="KW-0472">Membrane</keyword>
<proteinExistence type="predicted"/>
<feature type="transmembrane region" description="Helical" evidence="1">
    <location>
        <begin position="33"/>
        <end position="59"/>
    </location>
</feature>
<organism evidence="2 3">
    <name type="scientific">Candidatus Parvarchaeum acidiphilum ARMAN-4</name>
    <dbReference type="NCBI Taxonomy" id="662760"/>
    <lineage>
        <taxon>Archaea</taxon>
        <taxon>Candidatus Parvarchaeota</taxon>
        <taxon>Candidatus Parvarchaeum</taxon>
    </lineage>
</organism>
<reference evidence="2 3" key="1">
    <citation type="journal article" date="2010" name="Proc. Natl. Acad. Sci. U.S.A.">
        <title>Enigmatic, ultrasmall, uncultivated Archaea.</title>
        <authorList>
            <person name="Baker B.J."/>
            <person name="Comolli L.R."/>
            <person name="Dick G.J."/>
            <person name="Hauser L.J."/>
            <person name="Hyatt D."/>
            <person name="Dill B.D."/>
            <person name="Land M.L."/>
            <person name="Verberkmoes N.C."/>
            <person name="Hettich R.L."/>
            <person name="Banfield J.F."/>
        </authorList>
    </citation>
    <scope>NUCLEOTIDE SEQUENCE [LARGE SCALE GENOMIC DNA]</scope>
</reference>
<sequence>MKIYEYKNGKIKKKDFNGYLRNKNINYNILKDLHFLFAAISMVFILLSVVIAFSVISVVFYSGSIFLLISIDIIAVLSSFYLIIFLWFKYKKDLLKLKSG</sequence>
<protein>
    <submittedName>
        <fullName evidence="2">Uncharacterized protein</fullName>
    </submittedName>
</protein>
<dbReference type="AlphaFoldDB" id="D2EGS2"/>
<gene>
    <name evidence="2" type="ORF">BJBARM4_0974</name>
</gene>
<evidence type="ECO:0000256" key="1">
    <source>
        <dbReference type="SAM" id="Phobius"/>
    </source>
</evidence>
<name>D2EGS2_PARA4</name>
<keyword evidence="1" id="KW-0812">Transmembrane</keyword>
<dbReference type="Proteomes" id="UP000009375">
    <property type="component" value="Unassembled WGS sequence"/>
</dbReference>
<evidence type="ECO:0000313" key="2">
    <source>
        <dbReference type="EMBL" id="EEZ92450.1"/>
    </source>
</evidence>
<dbReference type="EMBL" id="GG730078">
    <property type="protein sequence ID" value="EEZ92450.1"/>
    <property type="molecule type" value="Genomic_DNA"/>
</dbReference>